<protein>
    <submittedName>
        <fullName evidence="1">Uncharacterized protein</fullName>
    </submittedName>
</protein>
<evidence type="ECO:0000313" key="1">
    <source>
        <dbReference type="EMBL" id="PNY27018.1"/>
    </source>
</evidence>
<keyword evidence="2" id="KW-1185">Reference proteome</keyword>
<comment type="caution">
    <text evidence="1">The sequence shown here is derived from an EMBL/GenBank/DDBJ whole genome shotgun (WGS) entry which is preliminary data.</text>
</comment>
<reference evidence="1 2" key="1">
    <citation type="submission" date="2017-08" db="EMBL/GenBank/DDBJ databases">
        <title>Harnessing the power of phylogenomics to disentangle the directionality and signatures of interkingdom host jumping in the parasitic fungal genus Tolypocladium.</title>
        <authorList>
            <person name="Quandt C.A."/>
            <person name="Patterson W."/>
            <person name="Spatafora J.W."/>
        </authorList>
    </citation>
    <scope>NUCLEOTIDE SEQUENCE [LARGE SCALE GENOMIC DNA]</scope>
    <source>
        <strain evidence="1 2">CBS 113982</strain>
    </source>
</reference>
<dbReference type="EMBL" id="NRSZ01000469">
    <property type="protein sequence ID" value="PNY27018.1"/>
    <property type="molecule type" value="Genomic_DNA"/>
</dbReference>
<dbReference type="Proteomes" id="UP000236621">
    <property type="component" value="Unassembled WGS sequence"/>
</dbReference>
<proteinExistence type="predicted"/>
<dbReference type="AlphaFoldDB" id="A0A2K3QHJ4"/>
<gene>
    <name evidence="1" type="ORF">TCAP_03056</name>
</gene>
<name>A0A2K3QHJ4_9HYPO</name>
<sequence>MSPSTTPNVTEGPKEPIRILVQTKTLLVPGHGYHKRCCFMLDVICQHVWNRNFDSRQDRWTQDGALFAYDHRRCYFLVDNGESPADSDVPVLWYDWTGETLRAMPQVLPPKIQTRLKEYPFNKKDNPPRPPPDANIRRRSIRWKLRSEMELNDGDVGFLREDPEEVRRLEERIEARFWPKFEALVNSPNDQE</sequence>
<accession>A0A2K3QHJ4</accession>
<evidence type="ECO:0000313" key="2">
    <source>
        <dbReference type="Proteomes" id="UP000236621"/>
    </source>
</evidence>
<dbReference type="OrthoDB" id="4924935at2759"/>
<organism evidence="1 2">
    <name type="scientific">Tolypocladium capitatum</name>
    <dbReference type="NCBI Taxonomy" id="45235"/>
    <lineage>
        <taxon>Eukaryota</taxon>
        <taxon>Fungi</taxon>
        <taxon>Dikarya</taxon>
        <taxon>Ascomycota</taxon>
        <taxon>Pezizomycotina</taxon>
        <taxon>Sordariomycetes</taxon>
        <taxon>Hypocreomycetidae</taxon>
        <taxon>Hypocreales</taxon>
        <taxon>Ophiocordycipitaceae</taxon>
        <taxon>Tolypocladium</taxon>
    </lineage>
</organism>